<dbReference type="GO" id="GO:0042048">
    <property type="term" value="P:olfactory behavior"/>
    <property type="evidence" value="ECO:0007669"/>
    <property type="project" value="TreeGrafter"/>
</dbReference>
<organism evidence="1 2">
    <name type="scientific">Acrobeloides nanus</name>
    <dbReference type="NCBI Taxonomy" id="290746"/>
    <lineage>
        <taxon>Eukaryota</taxon>
        <taxon>Metazoa</taxon>
        <taxon>Ecdysozoa</taxon>
        <taxon>Nematoda</taxon>
        <taxon>Chromadorea</taxon>
        <taxon>Rhabditida</taxon>
        <taxon>Tylenchina</taxon>
        <taxon>Cephalobomorpha</taxon>
        <taxon>Cephaloboidea</taxon>
        <taxon>Cephalobidae</taxon>
        <taxon>Acrobeloides</taxon>
    </lineage>
</organism>
<dbReference type="GO" id="GO:0043025">
    <property type="term" value="C:neuronal cell body"/>
    <property type="evidence" value="ECO:0007669"/>
    <property type="project" value="TreeGrafter"/>
</dbReference>
<sequence>MNPWVASSEAVTPIHRLEHSSRRHDHFRNFDQESSQEQNRFLNSGGVPPNFIPHEQNQILPTPQNGPPSKKFEEMFDVDFPAYPPRGISDLFAGNPIRDTARCFSCMSKFYEAVWPVLSTVYKRPRNFTDRCNDDLIDPKFVPVVQCSTICVQMWEEPTVAGVKIRGHIRGCLDDLLHNGFNQTIVTCHFGHENLFHGPDYLHENHPHENLFHGPDYLHENHPHENLFHGSDHHGHVHSNHYYYYYEFYVLSLLEHQKQTMPK</sequence>
<dbReference type="PANTHER" id="PTHR34722">
    <property type="entry name" value="HOMOLOG OF ODR-2 (TWO)-RELATED"/>
    <property type="match status" value="1"/>
</dbReference>
<dbReference type="PANTHER" id="PTHR34722:SF1">
    <property type="entry name" value="HOMOLOG OF ODR-2 (TWO)"/>
    <property type="match status" value="1"/>
</dbReference>
<proteinExistence type="predicted"/>
<evidence type="ECO:0000313" key="2">
    <source>
        <dbReference type="WBParaSite" id="ACRNAN_scaffold8959.g21837.t1"/>
    </source>
</evidence>
<dbReference type="GO" id="GO:1990834">
    <property type="term" value="P:response to odorant"/>
    <property type="evidence" value="ECO:0007669"/>
    <property type="project" value="TreeGrafter"/>
</dbReference>
<accession>A0A914ENC2</accession>
<protein>
    <submittedName>
        <fullName evidence="2">Uncharacterized protein</fullName>
    </submittedName>
</protein>
<dbReference type="Pfam" id="PF06579">
    <property type="entry name" value="Ly-6_related"/>
    <property type="match status" value="1"/>
</dbReference>
<name>A0A914ENC2_9BILA</name>
<reference evidence="2" key="1">
    <citation type="submission" date="2022-11" db="UniProtKB">
        <authorList>
            <consortium name="WormBaseParasite"/>
        </authorList>
    </citation>
    <scope>IDENTIFICATION</scope>
</reference>
<keyword evidence="1" id="KW-1185">Reference proteome</keyword>
<dbReference type="Proteomes" id="UP000887540">
    <property type="component" value="Unplaced"/>
</dbReference>
<dbReference type="InterPro" id="IPR010558">
    <property type="entry name" value="Ly-6-related"/>
</dbReference>
<dbReference type="WBParaSite" id="ACRNAN_scaffold8959.g21837.t1">
    <property type="protein sequence ID" value="ACRNAN_scaffold8959.g21837.t1"/>
    <property type="gene ID" value="ACRNAN_scaffold8959.g21837"/>
</dbReference>
<dbReference type="GO" id="GO:0030424">
    <property type="term" value="C:axon"/>
    <property type="evidence" value="ECO:0007669"/>
    <property type="project" value="TreeGrafter"/>
</dbReference>
<evidence type="ECO:0000313" key="1">
    <source>
        <dbReference type="Proteomes" id="UP000887540"/>
    </source>
</evidence>
<dbReference type="AlphaFoldDB" id="A0A914ENC2"/>